<dbReference type="InterPro" id="IPR037069">
    <property type="entry name" value="AcylCoA_DH/ox_N_sf"/>
</dbReference>
<evidence type="ECO:0000256" key="13">
    <source>
        <dbReference type="PIRSR" id="PIRSR000168-2"/>
    </source>
</evidence>
<dbReference type="GO" id="GO:0071949">
    <property type="term" value="F:FAD binding"/>
    <property type="evidence" value="ECO:0007669"/>
    <property type="project" value="InterPro"/>
</dbReference>
<evidence type="ECO:0000256" key="9">
    <source>
        <dbReference type="ARBA" id="ARBA00023098"/>
    </source>
</evidence>
<keyword evidence="5 11" id="KW-0285">Flavoprotein</keyword>
<keyword evidence="10" id="KW-0576">Peroxisome</keyword>
<organism evidence="18 19">
    <name type="scientific">Phytophthora lilii</name>
    <dbReference type="NCBI Taxonomy" id="2077276"/>
    <lineage>
        <taxon>Eukaryota</taxon>
        <taxon>Sar</taxon>
        <taxon>Stramenopiles</taxon>
        <taxon>Oomycota</taxon>
        <taxon>Peronosporomycetes</taxon>
        <taxon>Peronosporales</taxon>
        <taxon>Peronosporaceae</taxon>
        <taxon>Phytophthora</taxon>
    </lineage>
</organism>
<feature type="domain" description="Acyl-CoA oxidase/dehydrogenase middle" evidence="15">
    <location>
        <begin position="169"/>
        <end position="279"/>
    </location>
</feature>
<dbReference type="InterPro" id="IPR009100">
    <property type="entry name" value="AcylCoA_DH/oxidase_NM_dom_sf"/>
</dbReference>
<dbReference type="GO" id="GO:0005777">
    <property type="term" value="C:peroxisome"/>
    <property type="evidence" value="ECO:0007669"/>
    <property type="project" value="UniProtKB-SubCell"/>
</dbReference>
<evidence type="ECO:0000259" key="15">
    <source>
        <dbReference type="Pfam" id="PF02770"/>
    </source>
</evidence>
<keyword evidence="8" id="KW-0560">Oxidoreductase</keyword>
<dbReference type="EMBL" id="BSXW01000064">
    <property type="protein sequence ID" value="GMF11112.1"/>
    <property type="molecule type" value="Genomic_DNA"/>
</dbReference>
<evidence type="ECO:0000313" key="19">
    <source>
        <dbReference type="Proteomes" id="UP001165083"/>
    </source>
</evidence>
<comment type="caution">
    <text evidence="18">The sequence shown here is derived from an EMBL/GenBank/DDBJ whole genome shotgun (WGS) entry which is preliminary data.</text>
</comment>
<dbReference type="Pfam" id="PF14749">
    <property type="entry name" value="Acyl-CoA_ox_N"/>
    <property type="match status" value="1"/>
</dbReference>
<evidence type="ECO:0000256" key="3">
    <source>
        <dbReference type="ARBA" id="ARBA00004275"/>
    </source>
</evidence>
<evidence type="ECO:0000256" key="5">
    <source>
        <dbReference type="ARBA" id="ARBA00022630"/>
    </source>
</evidence>
<comment type="subcellular location">
    <subcellularLocation>
        <location evidence="3">Peroxisome</location>
    </subcellularLocation>
</comment>
<dbReference type="InterPro" id="IPR012258">
    <property type="entry name" value="Acyl-CoA_oxidase"/>
</dbReference>
<comment type="similarity">
    <text evidence="4 11">Belongs to the acyl-CoA oxidase family.</text>
</comment>
<dbReference type="InterPro" id="IPR006091">
    <property type="entry name" value="Acyl-CoA_Oxase/DH_mid-dom"/>
</dbReference>
<dbReference type="PANTHER" id="PTHR10909:SF250">
    <property type="entry name" value="PEROXISOMAL ACYL-COENZYME A OXIDASE 1"/>
    <property type="match status" value="1"/>
</dbReference>
<evidence type="ECO:0000313" key="18">
    <source>
        <dbReference type="EMBL" id="GMF11112.1"/>
    </source>
</evidence>
<dbReference type="PIRSF" id="PIRSF000168">
    <property type="entry name" value="Acyl-CoA_oxidase"/>
    <property type="match status" value="1"/>
</dbReference>
<dbReference type="Gene3D" id="2.40.110.10">
    <property type="entry name" value="Butyryl-CoA Dehydrogenase, subunit A, domain 2"/>
    <property type="match status" value="1"/>
</dbReference>
<evidence type="ECO:0000256" key="4">
    <source>
        <dbReference type="ARBA" id="ARBA00006288"/>
    </source>
</evidence>
<dbReference type="FunFam" id="1.20.140.10:FF:000013">
    <property type="entry name" value="Acyl-coenzyme A oxidase"/>
    <property type="match status" value="1"/>
</dbReference>
<dbReference type="AlphaFoldDB" id="A0A9W6TDM5"/>
<dbReference type="OrthoDB" id="538336at2759"/>
<evidence type="ECO:0000256" key="11">
    <source>
        <dbReference type="PIRNR" id="PIRNR000168"/>
    </source>
</evidence>
<dbReference type="Proteomes" id="UP001165083">
    <property type="component" value="Unassembled WGS sequence"/>
</dbReference>
<dbReference type="FunFam" id="1.10.540.10:FF:000006">
    <property type="entry name" value="Acyl-coenzyme A oxidase"/>
    <property type="match status" value="1"/>
</dbReference>
<feature type="domain" description="Acyl-CoA oxidase C-terminal" evidence="14">
    <location>
        <begin position="532"/>
        <end position="703"/>
    </location>
</feature>
<dbReference type="GO" id="GO:0055088">
    <property type="term" value="P:lipid homeostasis"/>
    <property type="evidence" value="ECO:0007669"/>
    <property type="project" value="TreeGrafter"/>
</dbReference>
<protein>
    <recommendedName>
        <fullName evidence="11">Acyl-coenzyme A oxidase</fullName>
    </recommendedName>
</protein>
<dbReference type="FunFam" id="1.20.140.10:FF:000015">
    <property type="entry name" value="Acyl-coenzyme A oxidase"/>
    <property type="match status" value="1"/>
</dbReference>
<dbReference type="GO" id="GO:0033540">
    <property type="term" value="P:fatty acid beta-oxidation using acyl-CoA oxidase"/>
    <property type="evidence" value="ECO:0007669"/>
    <property type="project" value="TreeGrafter"/>
</dbReference>
<dbReference type="PANTHER" id="PTHR10909">
    <property type="entry name" value="ELECTRON TRANSPORT OXIDOREDUCTASE"/>
    <property type="match status" value="1"/>
</dbReference>
<evidence type="ECO:0000256" key="12">
    <source>
        <dbReference type="PIRSR" id="PIRSR000168-1"/>
    </source>
</evidence>
<sequence length="706" mass="78657">MTQILCVTNSVPISSPQNLLRPLTSMAPPPLPLHDLAPALLRRERQCSDIDVEMLSDALRGGREANRRRKLMVELVRRHPVLSRRDFVFQNHAQRCAEGLEKAFHYIKLVQDQCIDDPRDQQELYVALGERLPLEVHRAMFIPTLENQADNEQQAKWLPLARSFRIIGAYAQTELGHGSNVQGIETVAVYDKEKQEFVIDSPTLTSRKWWPGGLGKTATHAIVHAELQIDGQTKGVQAFIVPLRSLDDHMPLPGIELGDIGPKVGFNSLDNGYAVFRNVRIPRRNMLMRYAKVLADGTFVKPKSSKLVYLTMTQVRAYLILKLSFILGAVTTITTRYSAARVQGRKPSEREGLDLTNEFQVLDYQNQQHKLLPLVALAYAANFAGRAMTTLHDDALALVKRGNGSFAAQVAEVHAVSSGLKALLADRVNDGIEQCRRLCGGSGFLQSSNLAHLFAENVGACTFEGTFDVLVQQHARYLLKAHTQLTHSSKVKENAEASDEETPTSFLRFTNLYADPRLRCNAHRAEDLGNFHILTDAFEVRAARSIQNLVDAMAAPNGGKNPCMLLMTAASTHHTELMLLKSFISGVYSLPSGKTKAAVAQICQLFGASLLVKGLGDFRQHNYFSSAQGEMAHEQLRKLLTPVRRNVVRLTDAWDFSNFELNSAIGRYDGDIYRALVEQTKQEPLNASEVPKGYEKYLRPLIQSAL</sequence>
<dbReference type="SUPFAM" id="SSF56645">
    <property type="entry name" value="Acyl-CoA dehydrogenase NM domain-like"/>
    <property type="match status" value="1"/>
</dbReference>
<accession>A0A9W6TDM5</accession>
<dbReference type="InterPro" id="IPR036250">
    <property type="entry name" value="AcylCo_DH-like_C"/>
</dbReference>
<dbReference type="Gene3D" id="1.20.140.10">
    <property type="entry name" value="Butyryl-CoA Dehydrogenase, subunit A, domain 3"/>
    <property type="match status" value="2"/>
</dbReference>
<dbReference type="Pfam" id="PF01756">
    <property type="entry name" value="ACOX"/>
    <property type="match status" value="1"/>
</dbReference>
<evidence type="ECO:0000259" key="14">
    <source>
        <dbReference type="Pfam" id="PF01756"/>
    </source>
</evidence>
<dbReference type="FunFam" id="2.40.110.10:FF:000003">
    <property type="entry name" value="Acyl-coenzyme A oxidase"/>
    <property type="match status" value="1"/>
</dbReference>
<dbReference type="Pfam" id="PF02770">
    <property type="entry name" value="Acyl-CoA_dh_M"/>
    <property type="match status" value="1"/>
</dbReference>
<feature type="binding site" evidence="13">
    <location>
        <position position="212"/>
    </location>
    <ligand>
        <name>FAD</name>
        <dbReference type="ChEBI" id="CHEBI:57692"/>
    </ligand>
</feature>
<dbReference type="InterPro" id="IPR046373">
    <property type="entry name" value="Acyl-CoA_Oxase/DH_mid-dom_sf"/>
</dbReference>
<evidence type="ECO:0000256" key="8">
    <source>
        <dbReference type="ARBA" id="ARBA00023002"/>
    </source>
</evidence>
<evidence type="ECO:0000256" key="6">
    <source>
        <dbReference type="ARBA" id="ARBA00022827"/>
    </source>
</evidence>
<feature type="domain" description="Acyl-coenzyme A oxidase N-terminal" evidence="16">
    <location>
        <begin position="51"/>
        <end position="167"/>
    </location>
</feature>
<dbReference type="InterPro" id="IPR029320">
    <property type="entry name" value="Acyl-CoA_ox_N"/>
</dbReference>
<keyword evidence="6 11" id="KW-0274">FAD</keyword>
<keyword evidence="9" id="KW-0443">Lipid metabolism</keyword>
<keyword evidence="19" id="KW-1185">Reference proteome</keyword>
<evidence type="ECO:0000256" key="10">
    <source>
        <dbReference type="ARBA" id="ARBA00023140"/>
    </source>
</evidence>
<reference evidence="18" key="1">
    <citation type="submission" date="2023-04" db="EMBL/GenBank/DDBJ databases">
        <title>Phytophthora lilii NBRC 32176.</title>
        <authorList>
            <person name="Ichikawa N."/>
            <person name="Sato H."/>
            <person name="Tonouchi N."/>
        </authorList>
    </citation>
    <scope>NUCLEOTIDE SEQUENCE</scope>
    <source>
        <strain evidence="18">NBRC 32176</strain>
    </source>
</reference>
<dbReference type="Pfam" id="PF22924">
    <property type="entry name" value="ACOX_C_alpha1"/>
    <property type="match status" value="1"/>
</dbReference>
<gene>
    <name evidence="18" type="ORF">Plil01_000185200</name>
</gene>
<feature type="active site" description="Proton acceptor" evidence="12">
    <location>
        <position position="464"/>
    </location>
</feature>
<comment type="cofactor">
    <cofactor evidence="2">
        <name>FAD</name>
        <dbReference type="ChEBI" id="CHEBI:57692"/>
    </cofactor>
</comment>
<feature type="binding site" evidence="13">
    <location>
        <position position="173"/>
    </location>
    <ligand>
        <name>FAD</name>
        <dbReference type="ChEBI" id="CHEBI:57692"/>
    </ligand>
</feature>
<evidence type="ECO:0000256" key="1">
    <source>
        <dbReference type="ARBA" id="ARBA00001201"/>
    </source>
</evidence>
<evidence type="ECO:0000259" key="17">
    <source>
        <dbReference type="Pfam" id="PF22924"/>
    </source>
</evidence>
<dbReference type="InterPro" id="IPR055060">
    <property type="entry name" value="ACOX_C_alpha1"/>
</dbReference>
<dbReference type="GO" id="GO:0005504">
    <property type="term" value="F:fatty acid binding"/>
    <property type="evidence" value="ECO:0007669"/>
    <property type="project" value="TreeGrafter"/>
</dbReference>
<dbReference type="InterPro" id="IPR002655">
    <property type="entry name" value="Acyl-CoA_oxidase_C"/>
</dbReference>
<dbReference type="Gene3D" id="1.10.540.10">
    <property type="entry name" value="Acyl-CoA dehydrogenase/oxidase, N-terminal domain"/>
    <property type="match status" value="1"/>
</dbReference>
<dbReference type="SUPFAM" id="SSF47203">
    <property type="entry name" value="Acyl-CoA dehydrogenase C-terminal domain-like"/>
    <property type="match status" value="2"/>
</dbReference>
<evidence type="ECO:0000259" key="16">
    <source>
        <dbReference type="Pfam" id="PF14749"/>
    </source>
</evidence>
<keyword evidence="7" id="KW-0276">Fatty acid metabolism</keyword>
<name>A0A9W6TDM5_9STRA</name>
<evidence type="ECO:0000256" key="2">
    <source>
        <dbReference type="ARBA" id="ARBA00001974"/>
    </source>
</evidence>
<comment type="catalytic activity">
    <reaction evidence="1">
        <text>a 2,3-saturated acyl-CoA + O2 = a (2E)-enoyl-CoA + H2O2</text>
        <dbReference type="Rhea" id="RHEA:38959"/>
        <dbReference type="ChEBI" id="CHEBI:15379"/>
        <dbReference type="ChEBI" id="CHEBI:16240"/>
        <dbReference type="ChEBI" id="CHEBI:58856"/>
        <dbReference type="ChEBI" id="CHEBI:65111"/>
        <dbReference type="EC" id="1.3.3.6"/>
    </reaction>
</comment>
<feature type="domain" description="Acyl-CoA oxidase C-alpha1" evidence="17">
    <location>
        <begin position="309"/>
        <end position="479"/>
    </location>
</feature>
<proteinExistence type="inferred from homology"/>
<dbReference type="GO" id="GO:0003997">
    <property type="term" value="F:acyl-CoA oxidase activity"/>
    <property type="evidence" value="ECO:0007669"/>
    <property type="project" value="UniProtKB-EC"/>
</dbReference>
<evidence type="ECO:0000256" key="7">
    <source>
        <dbReference type="ARBA" id="ARBA00022832"/>
    </source>
</evidence>